<dbReference type="Proteomes" id="UP000694005">
    <property type="component" value="Chromosome A09"/>
</dbReference>
<proteinExistence type="predicted"/>
<gene>
    <name evidence="1" type="ORF">BRAPAZ1V2_A09P54850.2</name>
</gene>
<name>A0A8D9G0Y3_BRACM</name>
<dbReference type="EMBL" id="LS974625">
    <property type="protein sequence ID" value="CAG7865018.1"/>
    <property type="molecule type" value="Genomic_DNA"/>
</dbReference>
<sequence>MMIYPEAFNRVPLAFVYCQDPSFSPDYCPALAMVRDGERQWHESKLVCAFRSSFSVGFYVRLGLETVTIERQRIQASLRNAPSGEDAIDHIQNDDPMRGLRGEFHFESWSELILVVVENAMVFQSGSLNPNK</sequence>
<evidence type="ECO:0000313" key="2">
    <source>
        <dbReference type="Proteomes" id="UP000694005"/>
    </source>
</evidence>
<evidence type="ECO:0000313" key="1">
    <source>
        <dbReference type="EMBL" id="CAG7865018.1"/>
    </source>
</evidence>
<dbReference type="AlphaFoldDB" id="A0A8D9G0Y3"/>
<protein>
    <submittedName>
        <fullName evidence="1">Uncharacterized protein</fullName>
    </submittedName>
</protein>
<organism evidence="1 2">
    <name type="scientific">Brassica campestris</name>
    <name type="common">Field mustard</name>
    <dbReference type="NCBI Taxonomy" id="3711"/>
    <lineage>
        <taxon>Eukaryota</taxon>
        <taxon>Viridiplantae</taxon>
        <taxon>Streptophyta</taxon>
        <taxon>Embryophyta</taxon>
        <taxon>Tracheophyta</taxon>
        <taxon>Spermatophyta</taxon>
        <taxon>Magnoliopsida</taxon>
        <taxon>eudicotyledons</taxon>
        <taxon>Gunneridae</taxon>
        <taxon>Pentapetalae</taxon>
        <taxon>rosids</taxon>
        <taxon>malvids</taxon>
        <taxon>Brassicales</taxon>
        <taxon>Brassicaceae</taxon>
        <taxon>Brassiceae</taxon>
        <taxon>Brassica</taxon>
    </lineage>
</organism>
<dbReference type="Gramene" id="A09p54850.2_BraZ1">
    <property type="protein sequence ID" value="A09p54850.2_BraZ1.CDS"/>
    <property type="gene ID" value="A09g54850.2_BraZ1"/>
</dbReference>
<reference evidence="1 2" key="1">
    <citation type="submission" date="2021-07" db="EMBL/GenBank/DDBJ databases">
        <authorList>
            <consortium name="Genoscope - CEA"/>
            <person name="William W."/>
        </authorList>
    </citation>
    <scope>NUCLEOTIDE SEQUENCE [LARGE SCALE GENOMIC DNA]</scope>
</reference>
<accession>A0A8D9G0Y3</accession>